<dbReference type="RefSeq" id="WP_145263107.1">
    <property type="nucleotide sequence ID" value="NZ_CP036279.1"/>
</dbReference>
<keyword evidence="4" id="KW-1185">Reference proteome</keyword>
<evidence type="ECO:0000256" key="2">
    <source>
        <dbReference type="SAM" id="Phobius"/>
    </source>
</evidence>
<feature type="coiled-coil region" evidence="1">
    <location>
        <begin position="119"/>
        <end position="185"/>
    </location>
</feature>
<evidence type="ECO:0000256" key="1">
    <source>
        <dbReference type="SAM" id="Coils"/>
    </source>
</evidence>
<keyword evidence="2" id="KW-1133">Transmembrane helix</keyword>
<gene>
    <name evidence="3" type="ORF">Pan216_56070</name>
</gene>
<sequence>MAGRNETVPTWINVVMALFMIALGAVGYSYFAEVKPKYQQAEDAKSKADQADEEMAQAKQRYLELRGKVVGVDSAATHDVVRDMVDARLDASGGLLNARASGNPSATSPPADKTFKRFIDYLHSELAAADAKIKQLEEDKLKLENDLKGIKGQYQQKITAARSKQSQLDQQLAAKTKELQDALRNKDGELVDITQRLTDIRRELTKSKRMRSDEKYELDSRLQSLVENHDNIKALKEQAGEIEFVNKLGEVVSVSDGGRIAFIDLGSDDSVRTGDVFGVYGIENGNRQHLPKTLLEVVRLEGSHLARAIISENPVGSPVLPGDALYRPAWKPGQKEGIALVGIVSLDGDAKPDNDAFRQLVESHNGRIDAEFDLVKGRTIGRLTTGTKWLVIGDEPTEAQAKAAGLRPEVVDAMNKAFTTLRDDARDHGVRLINARNYVAYLKSDDR</sequence>
<proteinExistence type="predicted"/>
<evidence type="ECO:0000313" key="3">
    <source>
        <dbReference type="EMBL" id="QDU64716.1"/>
    </source>
</evidence>
<reference evidence="3 4" key="1">
    <citation type="submission" date="2019-02" db="EMBL/GenBank/DDBJ databases">
        <title>Deep-cultivation of Planctomycetes and their phenomic and genomic characterization uncovers novel biology.</title>
        <authorList>
            <person name="Wiegand S."/>
            <person name="Jogler M."/>
            <person name="Boedeker C."/>
            <person name="Pinto D."/>
            <person name="Vollmers J."/>
            <person name="Rivas-Marin E."/>
            <person name="Kohn T."/>
            <person name="Peeters S.H."/>
            <person name="Heuer A."/>
            <person name="Rast P."/>
            <person name="Oberbeckmann S."/>
            <person name="Bunk B."/>
            <person name="Jeske O."/>
            <person name="Meyerdierks A."/>
            <person name="Storesund J.E."/>
            <person name="Kallscheuer N."/>
            <person name="Luecker S."/>
            <person name="Lage O.M."/>
            <person name="Pohl T."/>
            <person name="Merkel B.J."/>
            <person name="Hornburger P."/>
            <person name="Mueller R.-W."/>
            <person name="Bruemmer F."/>
            <person name="Labrenz M."/>
            <person name="Spormann A.M."/>
            <person name="Op den Camp H."/>
            <person name="Overmann J."/>
            <person name="Amann R."/>
            <person name="Jetten M.S.M."/>
            <person name="Mascher T."/>
            <person name="Medema M.H."/>
            <person name="Devos D.P."/>
            <person name="Kaster A.-K."/>
            <person name="Ovreas L."/>
            <person name="Rohde M."/>
            <person name="Galperin M.Y."/>
            <person name="Jogler C."/>
        </authorList>
    </citation>
    <scope>NUCLEOTIDE SEQUENCE [LARGE SCALE GENOMIC DNA]</scope>
    <source>
        <strain evidence="3 4">Pan216</strain>
    </source>
</reference>
<protein>
    <submittedName>
        <fullName evidence="3">Uncharacterized protein</fullName>
    </submittedName>
</protein>
<accession>A0A518BCL3</accession>
<keyword evidence="2" id="KW-0812">Transmembrane</keyword>
<feature type="transmembrane region" description="Helical" evidence="2">
    <location>
        <begin position="12"/>
        <end position="31"/>
    </location>
</feature>
<name>A0A518BCL3_9BACT</name>
<dbReference type="KEGG" id="knv:Pan216_56070"/>
<dbReference type="Proteomes" id="UP000317093">
    <property type="component" value="Chromosome"/>
</dbReference>
<feature type="coiled-coil region" evidence="1">
    <location>
        <begin position="41"/>
        <end position="68"/>
    </location>
</feature>
<keyword evidence="1" id="KW-0175">Coiled coil</keyword>
<dbReference type="AlphaFoldDB" id="A0A518BCL3"/>
<keyword evidence="2" id="KW-0472">Membrane</keyword>
<evidence type="ECO:0000313" key="4">
    <source>
        <dbReference type="Proteomes" id="UP000317093"/>
    </source>
</evidence>
<organism evidence="3 4">
    <name type="scientific">Kolteria novifilia</name>
    <dbReference type="NCBI Taxonomy" id="2527975"/>
    <lineage>
        <taxon>Bacteria</taxon>
        <taxon>Pseudomonadati</taxon>
        <taxon>Planctomycetota</taxon>
        <taxon>Planctomycetia</taxon>
        <taxon>Kolteriales</taxon>
        <taxon>Kolteriaceae</taxon>
        <taxon>Kolteria</taxon>
    </lineage>
</organism>
<dbReference type="EMBL" id="CP036279">
    <property type="protein sequence ID" value="QDU64716.1"/>
    <property type="molecule type" value="Genomic_DNA"/>
</dbReference>
<dbReference type="OrthoDB" id="230112at2"/>